<protein>
    <submittedName>
        <fullName evidence="5">Transcriptional regulator</fullName>
    </submittedName>
</protein>
<dbReference type="InterPro" id="IPR019887">
    <property type="entry name" value="Tscrpt_reg_AsnC/Lrp_C"/>
</dbReference>
<keyword evidence="6" id="KW-1185">Reference proteome</keyword>
<dbReference type="PROSITE" id="PS00519">
    <property type="entry name" value="HTH_ASNC_1"/>
    <property type="match status" value="1"/>
</dbReference>
<dbReference type="CDD" id="cd00090">
    <property type="entry name" value="HTH_ARSR"/>
    <property type="match status" value="1"/>
</dbReference>
<feature type="domain" description="HTH asnC-type" evidence="4">
    <location>
        <begin position="6"/>
        <end position="69"/>
    </location>
</feature>
<dbReference type="SMART" id="SM00344">
    <property type="entry name" value="HTH_ASNC"/>
    <property type="match status" value="1"/>
</dbReference>
<dbReference type="InterPro" id="IPR019885">
    <property type="entry name" value="Tscrpt_reg_HTH_AsnC-type_CS"/>
</dbReference>
<dbReference type="InterPro" id="IPR019888">
    <property type="entry name" value="Tscrpt_reg_AsnC-like"/>
</dbReference>
<dbReference type="InterPro" id="IPR000485">
    <property type="entry name" value="AsnC-type_HTH_dom"/>
</dbReference>
<comment type="caution">
    <text evidence="5">The sequence shown here is derived from an EMBL/GenBank/DDBJ whole genome shotgun (WGS) entry which is preliminary data.</text>
</comment>
<keyword evidence="2" id="KW-0238">DNA-binding</keyword>
<proteinExistence type="predicted"/>
<evidence type="ECO:0000256" key="3">
    <source>
        <dbReference type="ARBA" id="ARBA00023163"/>
    </source>
</evidence>
<dbReference type="InterPro" id="IPR011991">
    <property type="entry name" value="ArsR-like_HTH"/>
</dbReference>
<dbReference type="Gene3D" id="1.10.10.10">
    <property type="entry name" value="Winged helix-like DNA-binding domain superfamily/Winged helix DNA-binding domain"/>
    <property type="match status" value="1"/>
</dbReference>
<dbReference type="InterPro" id="IPR036390">
    <property type="entry name" value="WH_DNA-bd_sf"/>
</dbReference>
<gene>
    <name evidence="5" type="ORF">GCM10011512_21280</name>
</gene>
<dbReference type="InterPro" id="IPR011008">
    <property type="entry name" value="Dimeric_a/b-barrel"/>
</dbReference>
<dbReference type="SUPFAM" id="SSF46785">
    <property type="entry name" value="Winged helix' DNA-binding domain"/>
    <property type="match status" value="1"/>
</dbReference>
<evidence type="ECO:0000256" key="2">
    <source>
        <dbReference type="ARBA" id="ARBA00023125"/>
    </source>
</evidence>
<evidence type="ECO:0000256" key="1">
    <source>
        <dbReference type="ARBA" id="ARBA00023015"/>
    </source>
</evidence>
<dbReference type="PANTHER" id="PTHR30154">
    <property type="entry name" value="LEUCINE-RESPONSIVE REGULATORY PROTEIN"/>
    <property type="match status" value="1"/>
</dbReference>
<dbReference type="InterPro" id="IPR036388">
    <property type="entry name" value="WH-like_DNA-bd_sf"/>
</dbReference>
<evidence type="ECO:0000313" key="6">
    <source>
        <dbReference type="Proteomes" id="UP000597761"/>
    </source>
</evidence>
<dbReference type="EMBL" id="BMJI01000013">
    <property type="protein sequence ID" value="GGC93988.1"/>
    <property type="molecule type" value="Genomic_DNA"/>
</dbReference>
<dbReference type="Proteomes" id="UP000597761">
    <property type="component" value="Unassembled WGS sequence"/>
</dbReference>
<dbReference type="PANTHER" id="PTHR30154:SF34">
    <property type="entry name" value="TRANSCRIPTIONAL REGULATOR AZLB"/>
    <property type="match status" value="1"/>
</dbReference>
<evidence type="ECO:0000259" key="4">
    <source>
        <dbReference type="PROSITE" id="PS50956"/>
    </source>
</evidence>
<reference evidence="6" key="1">
    <citation type="journal article" date="2019" name="Int. J. Syst. Evol. Microbiol.">
        <title>The Global Catalogue of Microorganisms (GCM) 10K type strain sequencing project: providing services to taxonomists for standard genome sequencing and annotation.</title>
        <authorList>
            <consortium name="The Broad Institute Genomics Platform"/>
            <consortium name="The Broad Institute Genome Sequencing Center for Infectious Disease"/>
            <person name="Wu L."/>
            <person name="Ma J."/>
        </authorList>
    </citation>
    <scope>NUCLEOTIDE SEQUENCE [LARGE SCALE GENOMIC DNA]</scope>
    <source>
        <strain evidence="6">CGMCC 1.15480</strain>
    </source>
</reference>
<dbReference type="Pfam" id="PF13412">
    <property type="entry name" value="HTH_24"/>
    <property type="match status" value="1"/>
</dbReference>
<name>A0ABQ1P9V8_9MICC</name>
<keyword evidence="1" id="KW-0805">Transcription regulation</keyword>
<keyword evidence="3" id="KW-0804">Transcription</keyword>
<organism evidence="5 6">
    <name type="scientific">Tersicoccus solisilvae</name>
    <dbReference type="NCBI Taxonomy" id="1882339"/>
    <lineage>
        <taxon>Bacteria</taxon>
        <taxon>Bacillati</taxon>
        <taxon>Actinomycetota</taxon>
        <taxon>Actinomycetes</taxon>
        <taxon>Micrococcales</taxon>
        <taxon>Micrococcaceae</taxon>
        <taxon>Tersicoccus</taxon>
    </lineage>
</organism>
<dbReference type="PRINTS" id="PR00033">
    <property type="entry name" value="HTHASNC"/>
</dbReference>
<dbReference type="Pfam" id="PF01037">
    <property type="entry name" value="AsnC_trans_reg"/>
    <property type="match status" value="1"/>
</dbReference>
<sequence length="154" mass="17464">MQRYGMDRTDRAIIDILRSDGRISNVALADRVGLTPGPCLRRVQRLEEDGVILGYRADIDPAAVDEGFEVILDVALHQFDLATVDHFEQTVERMHEVLELFRLFGSPDYFLRVAVADLAAYEAFVRNEIMTIAGIQTVTSRFPMKVIKSLRRVP</sequence>
<accession>A0ABQ1P9V8</accession>
<dbReference type="Gene3D" id="3.30.70.920">
    <property type="match status" value="1"/>
</dbReference>
<dbReference type="SUPFAM" id="SSF54909">
    <property type="entry name" value="Dimeric alpha+beta barrel"/>
    <property type="match status" value="1"/>
</dbReference>
<evidence type="ECO:0000313" key="5">
    <source>
        <dbReference type="EMBL" id="GGC93988.1"/>
    </source>
</evidence>
<dbReference type="PROSITE" id="PS50956">
    <property type="entry name" value="HTH_ASNC_2"/>
    <property type="match status" value="1"/>
</dbReference>